<dbReference type="EMBL" id="LR798424">
    <property type="protein sequence ID" value="CAB5231090.1"/>
    <property type="molecule type" value="Genomic_DNA"/>
</dbReference>
<proteinExistence type="predicted"/>
<accession>A0A6J5MYB5</accession>
<reference evidence="1" key="1">
    <citation type="submission" date="2020-04" db="EMBL/GenBank/DDBJ databases">
        <authorList>
            <person name="Chiriac C."/>
            <person name="Salcher M."/>
            <person name="Ghai R."/>
            <person name="Kavagutti S V."/>
        </authorList>
    </citation>
    <scope>NUCLEOTIDE SEQUENCE</scope>
</reference>
<dbReference type="EMBL" id="LR797205">
    <property type="protein sequence ID" value="CAB4194064.1"/>
    <property type="molecule type" value="Genomic_DNA"/>
</dbReference>
<organism evidence="1">
    <name type="scientific">uncultured Caudovirales phage</name>
    <dbReference type="NCBI Taxonomy" id="2100421"/>
    <lineage>
        <taxon>Viruses</taxon>
        <taxon>Duplodnaviria</taxon>
        <taxon>Heunggongvirae</taxon>
        <taxon>Uroviricota</taxon>
        <taxon>Caudoviricetes</taxon>
        <taxon>Peduoviridae</taxon>
        <taxon>Maltschvirus</taxon>
        <taxon>Maltschvirus maltsch</taxon>
    </lineage>
</organism>
<evidence type="ECO:0000313" key="4">
    <source>
        <dbReference type="EMBL" id="CAB4194064.1"/>
    </source>
</evidence>
<name>A0A6J5MYB5_9CAUD</name>
<evidence type="ECO:0000313" key="2">
    <source>
        <dbReference type="EMBL" id="CAB4173858.1"/>
    </source>
</evidence>
<dbReference type="EMBL" id="LR797084">
    <property type="protein sequence ID" value="CAB4185964.1"/>
    <property type="molecule type" value="Genomic_DNA"/>
</dbReference>
<evidence type="ECO:0000313" key="6">
    <source>
        <dbReference type="EMBL" id="CAB5231090.1"/>
    </source>
</evidence>
<dbReference type="EMBL" id="LR796914">
    <property type="protein sequence ID" value="CAB4173858.1"/>
    <property type="molecule type" value="Genomic_DNA"/>
</dbReference>
<gene>
    <name evidence="3" type="ORF">UFOVP1140_20</name>
    <name evidence="4" type="ORF">UFOVP1258_3</name>
    <name evidence="5" type="ORF">UFOVP1500_22</name>
    <name evidence="6" type="ORF">UFOVP1588_25</name>
    <name evidence="1" type="ORF">UFOVP544_22</name>
    <name evidence="2" type="ORF">UFOVP976_16</name>
</gene>
<protein>
    <submittedName>
        <fullName evidence="1">Uncharacterized protein</fullName>
    </submittedName>
</protein>
<dbReference type="EMBL" id="LR796532">
    <property type="protein sequence ID" value="CAB4149963.1"/>
    <property type="molecule type" value="Genomic_DNA"/>
</dbReference>
<evidence type="ECO:0000313" key="3">
    <source>
        <dbReference type="EMBL" id="CAB4185964.1"/>
    </source>
</evidence>
<dbReference type="EMBL" id="LR797449">
    <property type="protein sequence ID" value="CAB4217335.1"/>
    <property type="molecule type" value="Genomic_DNA"/>
</dbReference>
<evidence type="ECO:0000313" key="5">
    <source>
        <dbReference type="EMBL" id="CAB4217335.1"/>
    </source>
</evidence>
<sequence length="166" mass="18118">MAEVIEPVRSVSYDPEEIKAIIRSFSKMADYAVDEAKKESNALAEYAAGRIQSAAQTAPNSKQAVRIAQGVKVSKTSKIGELAFGFAAQKFSGGATTQFNYANEGGNGLLAGIEFGSKNWAQFAPRTPRYGARGNTGYFIFPTMRAIQPEIIARWENAFQRIVSPW</sequence>
<evidence type="ECO:0000313" key="1">
    <source>
        <dbReference type="EMBL" id="CAB4149963.1"/>
    </source>
</evidence>